<name>A0ABU6QFG2_9FABA</name>
<dbReference type="EMBL" id="JASCZI010000237">
    <property type="protein sequence ID" value="MED6110360.1"/>
    <property type="molecule type" value="Genomic_DNA"/>
</dbReference>
<dbReference type="PANTHER" id="PTHR46328">
    <property type="entry name" value="FAR-RED IMPAIRED RESPONSIVE (FAR1) FAMILY PROTEIN-RELATED"/>
    <property type="match status" value="1"/>
</dbReference>
<protein>
    <recommendedName>
        <fullName evidence="1">FAR1 domain-containing protein</fullName>
    </recommendedName>
</protein>
<gene>
    <name evidence="2" type="ORF">PIB30_042073</name>
</gene>
<reference evidence="2 3" key="1">
    <citation type="journal article" date="2023" name="Plants (Basel)">
        <title>Bridging the Gap: Combining Genomics and Transcriptomics Approaches to Understand Stylosanthes scabra, an Orphan Legume from the Brazilian Caatinga.</title>
        <authorList>
            <person name="Ferreira-Neto J.R.C."/>
            <person name="da Silva M.D."/>
            <person name="Binneck E."/>
            <person name="de Melo N.F."/>
            <person name="da Silva R.H."/>
            <person name="de Melo A.L.T.M."/>
            <person name="Pandolfi V."/>
            <person name="Bustamante F.O."/>
            <person name="Brasileiro-Vidal A.C."/>
            <person name="Benko-Iseppon A.M."/>
        </authorList>
    </citation>
    <scope>NUCLEOTIDE SEQUENCE [LARGE SCALE GENOMIC DNA]</scope>
    <source>
        <tissue evidence="2">Leaves</tissue>
    </source>
</reference>
<comment type="caution">
    <text evidence="2">The sequence shown here is derived from an EMBL/GenBank/DDBJ whole genome shotgun (WGS) entry which is preliminary data.</text>
</comment>
<accession>A0ABU6QFG2</accession>
<keyword evidence="3" id="KW-1185">Reference proteome</keyword>
<sequence length="146" mass="17024">MTRNGNDEAGLELMEQFLCEVEEEYIPKVGMTFETLEEARLFYKEYAKRGGFSTKIRNTNRSKCTKEVINQLITCNKEGRWISKVPRTEKTNPICGAKCPTRIFIHLEKKTRRWLISKVVLGHSHPCFPDQCQMLAQHMELSLDVR</sequence>
<feature type="domain" description="FAR1" evidence="1">
    <location>
        <begin position="42"/>
        <end position="129"/>
    </location>
</feature>
<evidence type="ECO:0000313" key="3">
    <source>
        <dbReference type="Proteomes" id="UP001341840"/>
    </source>
</evidence>
<dbReference type="Pfam" id="PF03101">
    <property type="entry name" value="FAR1"/>
    <property type="match status" value="1"/>
</dbReference>
<proteinExistence type="predicted"/>
<organism evidence="2 3">
    <name type="scientific">Stylosanthes scabra</name>
    <dbReference type="NCBI Taxonomy" id="79078"/>
    <lineage>
        <taxon>Eukaryota</taxon>
        <taxon>Viridiplantae</taxon>
        <taxon>Streptophyta</taxon>
        <taxon>Embryophyta</taxon>
        <taxon>Tracheophyta</taxon>
        <taxon>Spermatophyta</taxon>
        <taxon>Magnoliopsida</taxon>
        <taxon>eudicotyledons</taxon>
        <taxon>Gunneridae</taxon>
        <taxon>Pentapetalae</taxon>
        <taxon>rosids</taxon>
        <taxon>fabids</taxon>
        <taxon>Fabales</taxon>
        <taxon>Fabaceae</taxon>
        <taxon>Papilionoideae</taxon>
        <taxon>50 kb inversion clade</taxon>
        <taxon>dalbergioids sensu lato</taxon>
        <taxon>Dalbergieae</taxon>
        <taxon>Pterocarpus clade</taxon>
        <taxon>Stylosanthes</taxon>
    </lineage>
</organism>
<evidence type="ECO:0000259" key="1">
    <source>
        <dbReference type="Pfam" id="PF03101"/>
    </source>
</evidence>
<dbReference type="Proteomes" id="UP001341840">
    <property type="component" value="Unassembled WGS sequence"/>
</dbReference>
<evidence type="ECO:0000313" key="2">
    <source>
        <dbReference type="EMBL" id="MED6110360.1"/>
    </source>
</evidence>
<dbReference type="InterPro" id="IPR004330">
    <property type="entry name" value="FAR1_DNA_bnd_dom"/>
</dbReference>